<dbReference type="EMBL" id="JYDH01000004">
    <property type="protein sequence ID" value="KRY42273.1"/>
    <property type="molecule type" value="Genomic_DNA"/>
</dbReference>
<dbReference type="OrthoDB" id="10374329at2759"/>
<gene>
    <name evidence="1" type="ORF">T01_4180</name>
</gene>
<dbReference type="InParanoid" id="A0A0V1BZD5"/>
<protein>
    <submittedName>
        <fullName evidence="1">Uncharacterized protein</fullName>
    </submittedName>
</protein>
<accession>A0A0V1BZD5</accession>
<reference evidence="1 2" key="1">
    <citation type="submission" date="2015-01" db="EMBL/GenBank/DDBJ databases">
        <title>Evolution of Trichinella species and genotypes.</title>
        <authorList>
            <person name="Korhonen P.K."/>
            <person name="Edoardo P."/>
            <person name="Giuseppe L.R."/>
            <person name="Gasser R.B."/>
        </authorList>
    </citation>
    <scope>NUCLEOTIDE SEQUENCE [LARGE SCALE GENOMIC DNA]</scope>
    <source>
        <strain evidence="1">ISS3</strain>
    </source>
</reference>
<dbReference type="AlphaFoldDB" id="A0A0V1BZD5"/>
<organism evidence="1 2">
    <name type="scientific">Trichinella spiralis</name>
    <name type="common">Trichina worm</name>
    <dbReference type="NCBI Taxonomy" id="6334"/>
    <lineage>
        <taxon>Eukaryota</taxon>
        <taxon>Metazoa</taxon>
        <taxon>Ecdysozoa</taxon>
        <taxon>Nematoda</taxon>
        <taxon>Enoplea</taxon>
        <taxon>Dorylaimia</taxon>
        <taxon>Trichinellida</taxon>
        <taxon>Trichinellidae</taxon>
        <taxon>Trichinella</taxon>
    </lineage>
</organism>
<sequence>MESKKSKSALAPKEAIAGKRYKIGTSDLIWLPQILTSSSDMERWFGYMEMYFWAAQNPIDHRAALVQVPHTFKHNFVIEGNEKAKIVEMRCSMFLKKGSTPHMSLTCIPHTQVPRNLDLTAYLLYFIKKGRGDNLFI</sequence>
<proteinExistence type="predicted"/>
<evidence type="ECO:0000313" key="1">
    <source>
        <dbReference type="EMBL" id="KRY42273.1"/>
    </source>
</evidence>
<keyword evidence="2" id="KW-1185">Reference proteome</keyword>
<name>A0A0V1BZD5_TRISP</name>
<comment type="caution">
    <text evidence="1">The sequence shown here is derived from an EMBL/GenBank/DDBJ whole genome shotgun (WGS) entry which is preliminary data.</text>
</comment>
<dbReference type="Proteomes" id="UP000054776">
    <property type="component" value="Unassembled WGS sequence"/>
</dbReference>
<evidence type="ECO:0000313" key="2">
    <source>
        <dbReference type="Proteomes" id="UP000054776"/>
    </source>
</evidence>